<dbReference type="Proteomes" id="UP000237983">
    <property type="component" value="Unassembled WGS sequence"/>
</dbReference>
<dbReference type="OrthoDB" id="5180322at2"/>
<dbReference type="AlphaFoldDB" id="A0A2T0VFT6"/>
<comment type="caution">
    <text evidence="1">The sequence shown here is derived from an EMBL/GenBank/DDBJ whole genome shotgun (WGS) entry which is preliminary data.</text>
</comment>
<reference evidence="1 2" key="1">
    <citation type="submission" date="2018-03" db="EMBL/GenBank/DDBJ databases">
        <title>Genomic Encyclopedia of Type Strains, Phase III (KMG-III): the genomes of soil and plant-associated and newly described type strains.</title>
        <authorList>
            <person name="Whitman W."/>
        </authorList>
    </citation>
    <scope>NUCLEOTIDE SEQUENCE [LARGE SCALE GENOMIC DNA]</scope>
    <source>
        <strain evidence="1 2">CGMCC 1.12484</strain>
    </source>
</reference>
<name>A0A2T0VFT6_9MICO</name>
<dbReference type="RefSeq" id="WP_106211313.1">
    <property type="nucleotide sequence ID" value="NZ_PVTL01000003.1"/>
</dbReference>
<dbReference type="GO" id="GO:0016491">
    <property type="term" value="F:oxidoreductase activity"/>
    <property type="evidence" value="ECO:0007669"/>
    <property type="project" value="InterPro"/>
</dbReference>
<accession>A0A2T0VFT6</accession>
<sequence>MPIYDSLPSSICRAIEITPASTALERTIDITTTGRRSGQPRRIEIFFYRAGGQVYLSSLPAQRNWYVNLEHTPRFTFHLKYRVHADLPAIATPITNEAERRAIFTEIVADLNQPSNPGRISQPTSVDAWVQGSPLMRVNFDLEG</sequence>
<organism evidence="1 2">
    <name type="scientific">Glaciihabitans tibetensis</name>
    <dbReference type="NCBI Taxonomy" id="1266600"/>
    <lineage>
        <taxon>Bacteria</taxon>
        <taxon>Bacillati</taxon>
        <taxon>Actinomycetota</taxon>
        <taxon>Actinomycetes</taxon>
        <taxon>Micrococcales</taxon>
        <taxon>Microbacteriaceae</taxon>
        <taxon>Glaciihabitans</taxon>
    </lineage>
</organism>
<evidence type="ECO:0000313" key="2">
    <source>
        <dbReference type="Proteomes" id="UP000237983"/>
    </source>
</evidence>
<protein>
    <submittedName>
        <fullName evidence="1">Uncharacterized protein DUF385</fullName>
    </submittedName>
</protein>
<dbReference type="Gene3D" id="2.30.110.10">
    <property type="entry name" value="Electron Transport, Fmn-binding Protein, Chain A"/>
    <property type="match status" value="1"/>
</dbReference>
<dbReference type="InterPro" id="IPR012349">
    <property type="entry name" value="Split_barrel_FMN-bd"/>
</dbReference>
<gene>
    <name evidence="1" type="ORF">B0I08_103267</name>
</gene>
<evidence type="ECO:0000313" key="1">
    <source>
        <dbReference type="EMBL" id="PRY69061.1"/>
    </source>
</evidence>
<dbReference type="InterPro" id="IPR004378">
    <property type="entry name" value="F420H2_quin_Rdtase"/>
</dbReference>
<proteinExistence type="predicted"/>
<dbReference type="EMBL" id="PVTL01000003">
    <property type="protein sequence ID" value="PRY69061.1"/>
    <property type="molecule type" value="Genomic_DNA"/>
</dbReference>
<dbReference type="Pfam" id="PF04075">
    <property type="entry name" value="F420H2_quin_red"/>
    <property type="match status" value="1"/>
</dbReference>
<keyword evidence="2" id="KW-1185">Reference proteome</keyword>